<proteinExistence type="inferred from homology"/>
<evidence type="ECO:0000256" key="12">
    <source>
        <dbReference type="ARBA" id="ARBA00022984"/>
    </source>
</evidence>
<evidence type="ECO:0000256" key="3">
    <source>
        <dbReference type="ARBA" id="ARBA00007090"/>
    </source>
</evidence>
<comment type="pathway">
    <text evidence="19">Glycan biosynthesis.</text>
</comment>
<protein>
    <recommendedName>
        <fullName evidence="17">peptidoglycan glycosyltransferase</fullName>
        <ecNumber evidence="17">2.4.99.28</ecNumber>
    </recommendedName>
</protein>
<keyword evidence="15" id="KW-0511">Multifunctional enzyme</keyword>
<dbReference type="InterPro" id="IPR050396">
    <property type="entry name" value="Glycosyltr_51/Transpeptidase"/>
</dbReference>
<dbReference type="SUPFAM" id="SSF53955">
    <property type="entry name" value="Lysozyme-like"/>
    <property type="match status" value="1"/>
</dbReference>
<dbReference type="GO" id="GO:0071555">
    <property type="term" value="P:cell wall organization"/>
    <property type="evidence" value="ECO:0007669"/>
    <property type="project" value="UniProtKB-KW"/>
</dbReference>
<gene>
    <name evidence="22" type="ORF">DQK91_03050</name>
</gene>
<keyword evidence="16" id="KW-0961">Cell wall biogenesis/degradation</keyword>
<dbReference type="AlphaFoldDB" id="A0A6P1ZKN2"/>
<evidence type="ECO:0000256" key="4">
    <source>
        <dbReference type="ARBA" id="ARBA00007739"/>
    </source>
</evidence>
<evidence type="ECO:0000259" key="20">
    <source>
        <dbReference type="Pfam" id="PF00905"/>
    </source>
</evidence>
<dbReference type="GO" id="GO:0008955">
    <property type="term" value="F:peptidoglycan glycosyltransferase activity"/>
    <property type="evidence" value="ECO:0007669"/>
    <property type="project" value="UniProtKB-EC"/>
</dbReference>
<dbReference type="NCBIfam" id="TIGR02074">
    <property type="entry name" value="PBP_1a_fam"/>
    <property type="match status" value="1"/>
</dbReference>
<evidence type="ECO:0000256" key="19">
    <source>
        <dbReference type="ARBA" id="ARBA00060592"/>
    </source>
</evidence>
<dbReference type="RefSeq" id="WP_144233989.1">
    <property type="nucleotide sequence ID" value="NZ_QMIF01000002.1"/>
</dbReference>
<organism evidence="22 23">
    <name type="scientific">Oceanidesulfovibrio marinus</name>
    <dbReference type="NCBI Taxonomy" id="370038"/>
    <lineage>
        <taxon>Bacteria</taxon>
        <taxon>Pseudomonadati</taxon>
        <taxon>Thermodesulfobacteriota</taxon>
        <taxon>Desulfovibrionia</taxon>
        <taxon>Desulfovibrionales</taxon>
        <taxon>Desulfovibrionaceae</taxon>
        <taxon>Oceanidesulfovibrio</taxon>
    </lineage>
</organism>
<dbReference type="OrthoDB" id="9766909at2"/>
<dbReference type="SUPFAM" id="SSF56601">
    <property type="entry name" value="beta-lactamase/transpeptidase-like"/>
    <property type="match status" value="1"/>
</dbReference>
<evidence type="ECO:0000256" key="2">
    <source>
        <dbReference type="ARBA" id="ARBA00004752"/>
    </source>
</evidence>
<dbReference type="InterPro" id="IPR023346">
    <property type="entry name" value="Lysozyme-like_dom_sf"/>
</dbReference>
<dbReference type="EC" id="2.4.99.28" evidence="17"/>
<keyword evidence="10" id="KW-0378">Hydrolase</keyword>
<dbReference type="InterPro" id="IPR001460">
    <property type="entry name" value="PCN-bd_Tpept"/>
</dbReference>
<comment type="pathway">
    <text evidence="2">Cell wall biogenesis; peptidoglycan biosynthesis.</text>
</comment>
<sequence length="771" mass="85133">MGTKHYIIVALFVLIALLACLAGAAGYGMYLWAARDLPAFTQLTDYRPQLVTTVYARDGQILGYLARERRFLVSFDQIPEHARQAFLAMEDHTFYEHEGVDISAIIRAFFVNMQHGSIVQGGSTINQQIIKRLLLTSRKNYERKLKEAILAYRLQSYLTKDEILTIYLNEIFFGAGAYGIEAAARTYFGKHAADLSLAEAALLAGLPKAPSTYNPFRHPEAAKERQETVLRLMLGLQWITQEEYDAAVKQPLVYTSMPDPSWGLGAYYLEEVRRLLLEELSQEKLNARGMLLEKYGADALYESGLSVNTSVDLFHQAAAEAALRQGLEDSSKRRGWIGPVGHIEPAEFEPFLETQSARSAQVGEWTKVLVIKKLDHGLRVRMGSSGSELNGKDMAWAPAWRRCTPGDVLMARVTANDGNGHLELELAQSPKVQGAVVSMQPRTGEVLALVGGYDFTRSQFNRATQAHRQPGSAFKPVVYSAALDAGFKTTSVIDDAPVTFGTWSPGNYKDRYSGPITLKTALTKSKNVVTAKLANAIGIKRVIRRARALGLEGEFPPYLPISLGAQAISPLNLCQAYTAFADGGLTVAPRFIRSVQSSWGVDILRTRAQRTRAITPENAYTVTTLLQNVVQEGTGRRARALDRPVAGKTGTTNEERDAWFMGFAPYLLTGVYVGFDDLTPMGKGETGSRAALPVWLAYRQAVEQEYAWEDFPEPPAEYSPIEDLMVASLTPGQDFLPLFPQQERRETAAQAPAQDEAATAAAREAVLKRIF</sequence>
<keyword evidence="6" id="KW-0645">Protease</keyword>
<evidence type="ECO:0000256" key="14">
    <source>
        <dbReference type="ARBA" id="ARBA00023136"/>
    </source>
</evidence>
<evidence type="ECO:0000313" key="22">
    <source>
        <dbReference type="EMBL" id="TVM35659.1"/>
    </source>
</evidence>
<dbReference type="InterPro" id="IPR036950">
    <property type="entry name" value="PBP_transglycosylase"/>
</dbReference>
<keyword evidence="9" id="KW-0812">Transmembrane</keyword>
<dbReference type="PANTHER" id="PTHR32282:SF27">
    <property type="entry name" value="PENICILLIN-BINDING PROTEIN 1A"/>
    <property type="match status" value="1"/>
</dbReference>
<evidence type="ECO:0000256" key="18">
    <source>
        <dbReference type="ARBA" id="ARBA00049902"/>
    </source>
</evidence>
<dbReference type="InterPro" id="IPR001264">
    <property type="entry name" value="Glyco_trans_51"/>
</dbReference>
<evidence type="ECO:0000256" key="15">
    <source>
        <dbReference type="ARBA" id="ARBA00023268"/>
    </source>
</evidence>
<evidence type="ECO:0000256" key="9">
    <source>
        <dbReference type="ARBA" id="ARBA00022692"/>
    </source>
</evidence>
<keyword evidence="7" id="KW-0328">Glycosyltransferase</keyword>
<dbReference type="Gene3D" id="3.40.710.10">
    <property type="entry name" value="DD-peptidase/beta-lactamase superfamily"/>
    <property type="match status" value="1"/>
</dbReference>
<evidence type="ECO:0000259" key="21">
    <source>
        <dbReference type="Pfam" id="PF00912"/>
    </source>
</evidence>
<evidence type="ECO:0000256" key="10">
    <source>
        <dbReference type="ARBA" id="ARBA00022801"/>
    </source>
</evidence>
<dbReference type="EMBL" id="QMIF01000002">
    <property type="protein sequence ID" value="TVM35659.1"/>
    <property type="molecule type" value="Genomic_DNA"/>
</dbReference>
<evidence type="ECO:0000256" key="7">
    <source>
        <dbReference type="ARBA" id="ARBA00022676"/>
    </source>
</evidence>
<dbReference type="PROSITE" id="PS51257">
    <property type="entry name" value="PROKAR_LIPOPROTEIN"/>
    <property type="match status" value="1"/>
</dbReference>
<keyword evidence="12" id="KW-0573">Peptidoglycan synthesis</keyword>
<dbReference type="GO" id="GO:0008658">
    <property type="term" value="F:penicillin binding"/>
    <property type="evidence" value="ECO:0007669"/>
    <property type="project" value="InterPro"/>
</dbReference>
<keyword evidence="14" id="KW-0472">Membrane</keyword>
<dbReference type="InterPro" id="IPR012338">
    <property type="entry name" value="Beta-lactam/transpept-like"/>
</dbReference>
<evidence type="ECO:0000256" key="13">
    <source>
        <dbReference type="ARBA" id="ARBA00022989"/>
    </source>
</evidence>
<comment type="similarity">
    <text evidence="4">In the N-terminal section; belongs to the glycosyltransferase 51 family.</text>
</comment>
<evidence type="ECO:0000256" key="8">
    <source>
        <dbReference type="ARBA" id="ARBA00022679"/>
    </source>
</evidence>
<feature type="domain" description="Penicillin-binding protein transpeptidase" evidence="20">
    <location>
        <begin position="434"/>
        <end position="666"/>
    </location>
</feature>
<evidence type="ECO:0000256" key="17">
    <source>
        <dbReference type="ARBA" id="ARBA00044770"/>
    </source>
</evidence>
<evidence type="ECO:0000256" key="16">
    <source>
        <dbReference type="ARBA" id="ARBA00023316"/>
    </source>
</evidence>
<reference evidence="22 23" key="1">
    <citation type="submission" date="2018-06" db="EMBL/GenBank/DDBJ databases">
        <title>Complete genome of Desulfovibrio marinus P48SEP.</title>
        <authorList>
            <person name="Crispim J.S."/>
            <person name="Vidigal P.M.P."/>
            <person name="Silva L.C.F."/>
            <person name="Araujo L.C."/>
            <person name="Laguardia C.N."/>
            <person name="Dias R.S."/>
            <person name="Sousa M.P."/>
            <person name="Paula S.O."/>
            <person name="Silva C."/>
        </authorList>
    </citation>
    <scope>NUCLEOTIDE SEQUENCE [LARGE SCALE GENOMIC DNA]</scope>
    <source>
        <strain evidence="22 23">P48SEP</strain>
    </source>
</reference>
<keyword evidence="11" id="KW-0133">Cell shape</keyword>
<dbReference type="Gene3D" id="1.10.3810.10">
    <property type="entry name" value="Biosynthetic peptidoglycan transglycosylase-like"/>
    <property type="match status" value="1"/>
</dbReference>
<evidence type="ECO:0000256" key="1">
    <source>
        <dbReference type="ARBA" id="ARBA00004370"/>
    </source>
</evidence>
<evidence type="ECO:0000313" key="23">
    <source>
        <dbReference type="Proteomes" id="UP000434052"/>
    </source>
</evidence>
<comment type="caution">
    <text evidence="22">The sequence shown here is derived from an EMBL/GenBank/DDBJ whole genome shotgun (WGS) entry which is preliminary data.</text>
</comment>
<evidence type="ECO:0000256" key="11">
    <source>
        <dbReference type="ARBA" id="ARBA00022960"/>
    </source>
</evidence>
<keyword evidence="5" id="KW-0121">Carboxypeptidase</keyword>
<comment type="similarity">
    <text evidence="3">In the C-terminal section; belongs to the transpeptidase family.</text>
</comment>
<dbReference type="GO" id="GO:0009252">
    <property type="term" value="P:peptidoglycan biosynthetic process"/>
    <property type="evidence" value="ECO:0007669"/>
    <property type="project" value="UniProtKB-UniPathway"/>
</dbReference>
<dbReference type="FunFam" id="1.10.3810.10:FF:000003">
    <property type="entry name" value="Penicillin-binding protein 1a"/>
    <property type="match status" value="1"/>
</dbReference>
<dbReference type="Pfam" id="PF00912">
    <property type="entry name" value="Transgly"/>
    <property type="match status" value="1"/>
</dbReference>
<keyword evidence="8" id="KW-0808">Transferase</keyword>
<dbReference type="GO" id="GO:0006508">
    <property type="term" value="P:proteolysis"/>
    <property type="evidence" value="ECO:0007669"/>
    <property type="project" value="UniProtKB-KW"/>
</dbReference>
<accession>A0A6P1ZKN2</accession>
<dbReference type="Pfam" id="PF00905">
    <property type="entry name" value="Transpeptidase"/>
    <property type="match status" value="1"/>
</dbReference>
<dbReference type="GO" id="GO:0008360">
    <property type="term" value="P:regulation of cell shape"/>
    <property type="evidence" value="ECO:0007669"/>
    <property type="project" value="UniProtKB-KW"/>
</dbReference>
<comment type="catalytic activity">
    <reaction evidence="18">
        <text>[GlcNAc-(1-&gt;4)-Mur2Ac(oyl-L-Ala-gamma-D-Glu-L-Lys-D-Ala-D-Ala)](n)-di-trans,octa-cis-undecaprenyl diphosphate + beta-D-GlcNAc-(1-&gt;4)-Mur2Ac(oyl-L-Ala-gamma-D-Glu-L-Lys-D-Ala-D-Ala)-di-trans,octa-cis-undecaprenyl diphosphate = [GlcNAc-(1-&gt;4)-Mur2Ac(oyl-L-Ala-gamma-D-Glu-L-Lys-D-Ala-D-Ala)](n+1)-di-trans,octa-cis-undecaprenyl diphosphate + di-trans,octa-cis-undecaprenyl diphosphate + H(+)</text>
        <dbReference type="Rhea" id="RHEA:23708"/>
        <dbReference type="Rhea" id="RHEA-COMP:9602"/>
        <dbReference type="Rhea" id="RHEA-COMP:9603"/>
        <dbReference type="ChEBI" id="CHEBI:15378"/>
        <dbReference type="ChEBI" id="CHEBI:58405"/>
        <dbReference type="ChEBI" id="CHEBI:60033"/>
        <dbReference type="ChEBI" id="CHEBI:78435"/>
        <dbReference type="EC" id="2.4.99.28"/>
    </reaction>
</comment>
<dbReference type="GO" id="GO:0030288">
    <property type="term" value="C:outer membrane-bounded periplasmic space"/>
    <property type="evidence" value="ECO:0007669"/>
    <property type="project" value="TreeGrafter"/>
</dbReference>
<dbReference type="GO" id="GO:0004180">
    <property type="term" value="F:carboxypeptidase activity"/>
    <property type="evidence" value="ECO:0007669"/>
    <property type="project" value="UniProtKB-KW"/>
</dbReference>
<feature type="domain" description="Glycosyl transferase family 51" evidence="21">
    <location>
        <begin position="59"/>
        <end position="233"/>
    </location>
</feature>
<keyword evidence="13" id="KW-1133">Transmembrane helix</keyword>
<dbReference type="UniPathway" id="UPA00219"/>
<dbReference type="Proteomes" id="UP000434052">
    <property type="component" value="Unassembled WGS sequence"/>
</dbReference>
<evidence type="ECO:0000256" key="6">
    <source>
        <dbReference type="ARBA" id="ARBA00022670"/>
    </source>
</evidence>
<comment type="subcellular location">
    <subcellularLocation>
        <location evidence="1">Membrane</location>
    </subcellularLocation>
</comment>
<evidence type="ECO:0000256" key="5">
    <source>
        <dbReference type="ARBA" id="ARBA00022645"/>
    </source>
</evidence>
<dbReference type="GO" id="GO:0016020">
    <property type="term" value="C:membrane"/>
    <property type="evidence" value="ECO:0007669"/>
    <property type="project" value="UniProtKB-SubCell"/>
</dbReference>
<name>A0A6P1ZKN2_9BACT</name>
<dbReference type="PANTHER" id="PTHR32282">
    <property type="entry name" value="BINDING PROTEIN TRANSPEPTIDASE, PUTATIVE-RELATED"/>
    <property type="match status" value="1"/>
</dbReference>